<organism evidence="1 2">
    <name type="scientific">Flavisolibacter tropicus</name>
    <dbReference type="NCBI Taxonomy" id="1492898"/>
    <lineage>
        <taxon>Bacteria</taxon>
        <taxon>Pseudomonadati</taxon>
        <taxon>Bacteroidota</taxon>
        <taxon>Chitinophagia</taxon>
        <taxon>Chitinophagales</taxon>
        <taxon>Chitinophagaceae</taxon>
        <taxon>Flavisolibacter</taxon>
    </lineage>
</organism>
<sequence length="99" mass="11367">MKNTKAMTPTIYKECAAIIKELVGHEYLYFDHAIEIKVTPHSLPFAAWAVAVSPKDDIYVMDSDSEWHQLEMEDDNAALVIGSLYQRLRMMSVQYRKAS</sequence>
<dbReference type="EMBL" id="CP011390">
    <property type="protein sequence ID" value="ANE52840.1"/>
    <property type="molecule type" value="Genomic_DNA"/>
</dbReference>
<name>A0A172U0J7_9BACT</name>
<dbReference type="OrthoDB" id="675624at2"/>
<gene>
    <name evidence="1" type="ORF">SY85_22545</name>
</gene>
<dbReference type="RefSeq" id="WP_066408015.1">
    <property type="nucleotide sequence ID" value="NZ_CP011390.1"/>
</dbReference>
<evidence type="ECO:0000313" key="1">
    <source>
        <dbReference type="EMBL" id="ANE52840.1"/>
    </source>
</evidence>
<dbReference type="KEGG" id="fla:SY85_22545"/>
<evidence type="ECO:0000313" key="2">
    <source>
        <dbReference type="Proteomes" id="UP000077177"/>
    </source>
</evidence>
<dbReference type="STRING" id="1492898.SY85_22545"/>
<accession>A0A172U0J7</accession>
<dbReference type="AlphaFoldDB" id="A0A172U0J7"/>
<protein>
    <submittedName>
        <fullName evidence="1">Uncharacterized protein</fullName>
    </submittedName>
</protein>
<keyword evidence="2" id="KW-1185">Reference proteome</keyword>
<reference evidence="1 2" key="2">
    <citation type="journal article" date="2016" name="Int. J. Syst. Evol. Microbiol.">
        <title>Flavisolibacter tropicus sp. nov., isolated from tropical soil.</title>
        <authorList>
            <person name="Lee J.J."/>
            <person name="Kang M.S."/>
            <person name="Kim G.S."/>
            <person name="Lee C.S."/>
            <person name="Lim S."/>
            <person name="Lee J."/>
            <person name="Roh S.H."/>
            <person name="Kang H."/>
            <person name="Ha J.M."/>
            <person name="Bae S."/>
            <person name="Jung H.Y."/>
            <person name="Kim M.K."/>
        </authorList>
    </citation>
    <scope>NUCLEOTIDE SEQUENCE [LARGE SCALE GENOMIC DNA]</scope>
    <source>
        <strain evidence="1 2">LCS9</strain>
    </source>
</reference>
<dbReference type="Proteomes" id="UP000077177">
    <property type="component" value="Chromosome"/>
</dbReference>
<reference evidence="2" key="1">
    <citation type="submission" date="2015-01" db="EMBL/GenBank/DDBJ databases">
        <title>Flavisolibacter sp./LCS9/ whole genome sequencing.</title>
        <authorList>
            <person name="Kim M.K."/>
            <person name="Srinivasan S."/>
            <person name="Lee J.-J."/>
        </authorList>
    </citation>
    <scope>NUCLEOTIDE SEQUENCE [LARGE SCALE GENOMIC DNA]</scope>
    <source>
        <strain evidence="2">LCS9</strain>
    </source>
</reference>
<proteinExistence type="predicted"/>